<name>A0A918UCP7_9ACTN</name>
<reference evidence="2" key="2">
    <citation type="submission" date="2020-09" db="EMBL/GenBank/DDBJ databases">
        <authorList>
            <person name="Sun Q."/>
            <person name="Ohkuma M."/>
        </authorList>
    </citation>
    <scope>NUCLEOTIDE SEQUENCE</scope>
    <source>
        <strain evidence="2">JCM 4815</strain>
    </source>
</reference>
<feature type="domain" description="RAMA" evidence="1">
    <location>
        <begin position="36"/>
        <end position="126"/>
    </location>
</feature>
<accession>A0A918UCP7</accession>
<proteinExistence type="predicted"/>
<dbReference type="Proteomes" id="UP000622166">
    <property type="component" value="Unassembled WGS sequence"/>
</dbReference>
<organism evidence="2 3">
    <name type="scientific">Streptomyces poonensis</name>
    <dbReference type="NCBI Taxonomy" id="68255"/>
    <lineage>
        <taxon>Bacteria</taxon>
        <taxon>Bacillati</taxon>
        <taxon>Actinomycetota</taxon>
        <taxon>Actinomycetes</taxon>
        <taxon>Kitasatosporales</taxon>
        <taxon>Streptomycetaceae</taxon>
        <taxon>Streptomyces</taxon>
    </lineage>
</organism>
<keyword evidence="3" id="KW-1185">Reference proteome</keyword>
<dbReference type="AlphaFoldDB" id="A0A918UCP7"/>
<gene>
    <name evidence="2" type="ORF">GCM10010365_03010</name>
</gene>
<reference evidence="2" key="1">
    <citation type="journal article" date="2014" name="Int. J. Syst. Evol. Microbiol.">
        <title>Complete genome sequence of Corynebacterium casei LMG S-19264T (=DSM 44701T), isolated from a smear-ripened cheese.</title>
        <authorList>
            <consortium name="US DOE Joint Genome Institute (JGI-PGF)"/>
            <person name="Walter F."/>
            <person name="Albersmeier A."/>
            <person name="Kalinowski J."/>
            <person name="Ruckert C."/>
        </authorList>
    </citation>
    <scope>NUCLEOTIDE SEQUENCE</scope>
    <source>
        <strain evidence="2">JCM 4815</strain>
    </source>
</reference>
<evidence type="ECO:0000313" key="3">
    <source>
        <dbReference type="Proteomes" id="UP000622166"/>
    </source>
</evidence>
<evidence type="ECO:0000313" key="2">
    <source>
        <dbReference type="EMBL" id="GGY88363.1"/>
    </source>
</evidence>
<dbReference type="EMBL" id="BMVW01000001">
    <property type="protein sequence ID" value="GGY88363.1"/>
    <property type="molecule type" value="Genomic_DNA"/>
</dbReference>
<protein>
    <recommendedName>
        <fullName evidence="1">RAMA domain-containing protein</fullName>
    </recommendedName>
</protein>
<dbReference type="Pfam" id="PF18755">
    <property type="entry name" value="RAMA"/>
    <property type="match status" value="1"/>
</dbReference>
<sequence length="128" mass="13567">MSVVIRISIPDATIETRTVGDDVHIDITPRGGPEGAGNAATQTTPGGLAPMIEAGDLEVGEALYWSRPRLGVRHEAQVLPNGWLSFEGKPYRTPSGAAVAAAGSQADGWTAWRRERDGVIIGSLRKVH</sequence>
<dbReference type="InterPro" id="IPR040843">
    <property type="entry name" value="RAMA"/>
</dbReference>
<evidence type="ECO:0000259" key="1">
    <source>
        <dbReference type="Pfam" id="PF18755"/>
    </source>
</evidence>
<comment type="caution">
    <text evidence="2">The sequence shown here is derived from an EMBL/GenBank/DDBJ whole genome shotgun (WGS) entry which is preliminary data.</text>
</comment>